<evidence type="ECO:0008006" key="3">
    <source>
        <dbReference type="Google" id="ProtNLM"/>
    </source>
</evidence>
<evidence type="ECO:0000256" key="1">
    <source>
        <dbReference type="SAM" id="MobiDB-lite"/>
    </source>
</evidence>
<dbReference type="PANTHER" id="PTHR14303">
    <property type="entry name" value="DNA POLYMERASE DELTA SUBUNIT 4"/>
    <property type="match status" value="1"/>
</dbReference>
<accession>A0A7S3VTN5</accession>
<dbReference type="PANTHER" id="PTHR14303:SF0">
    <property type="entry name" value="DNA POLYMERASE DELTA SUBUNIT 4"/>
    <property type="match status" value="1"/>
</dbReference>
<dbReference type="GO" id="GO:0003887">
    <property type="term" value="F:DNA-directed DNA polymerase activity"/>
    <property type="evidence" value="ECO:0007669"/>
    <property type="project" value="TreeGrafter"/>
</dbReference>
<dbReference type="GO" id="GO:0043625">
    <property type="term" value="C:delta DNA polymerase complex"/>
    <property type="evidence" value="ECO:0007669"/>
    <property type="project" value="TreeGrafter"/>
</dbReference>
<dbReference type="GO" id="GO:0000731">
    <property type="term" value="P:DNA synthesis involved in DNA repair"/>
    <property type="evidence" value="ECO:0007669"/>
    <property type="project" value="InterPro"/>
</dbReference>
<dbReference type="GO" id="GO:0006261">
    <property type="term" value="P:DNA-templated DNA replication"/>
    <property type="evidence" value="ECO:0007669"/>
    <property type="project" value="TreeGrafter"/>
</dbReference>
<gene>
    <name evidence="2" type="ORF">DTER00134_LOCUS20783</name>
</gene>
<dbReference type="Pfam" id="PF04081">
    <property type="entry name" value="DNA_pol_delta_4"/>
    <property type="match status" value="1"/>
</dbReference>
<organism evidence="2">
    <name type="scientific">Dunaliella tertiolecta</name>
    <name type="common">Green alga</name>
    <dbReference type="NCBI Taxonomy" id="3047"/>
    <lineage>
        <taxon>Eukaryota</taxon>
        <taxon>Viridiplantae</taxon>
        <taxon>Chlorophyta</taxon>
        <taxon>core chlorophytes</taxon>
        <taxon>Chlorophyceae</taxon>
        <taxon>CS clade</taxon>
        <taxon>Chlamydomonadales</taxon>
        <taxon>Dunaliellaceae</taxon>
        <taxon>Dunaliella</taxon>
    </lineage>
</organism>
<proteinExistence type="predicted"/>
<protein>
    <recommendedName>
        <fullName evidence="3">DNA polymerase delta subunit 4</fullName>
    </recommendedName>
</protein>
<sequence length="118" mass="13228">MAPQKKQGFQAFRFQEAKPNQGAQGLQKPAGISKLQQQHQQKPLVSAPVSSAKDGVENPVEQLLRQFDLNSAFGPCIGMTRLARWDRAHKFGKRPPTEIRDALESNPGLNQCLWHDRV</sequence>
<reference evidence="2" key="1">
    <citation type="submission" date="2021-01" db="EMBL/GenBank/DDBJ databases">
        <authorList>
            <person name="Corre E."/>
            <person name="Pelletier E."/>
            <person name="Niang G."/>
            <person name="Scheremetjew M."/>
            <person name="Finn R."/>
            <person name="Kale V."/>
            <person name="Holt S."/>
            <person name="Cochrane G."/>
            <person name="Meng A."/>
            <person name="Brown T."/>
            <person name="Cohen L."/>
        </authorList>
    </citation>
    <scope>NUCLEOTIDE SEQUENCE</scope>
    <source>
        <strain evidence="2">CCMP1320</strain>
    </source>
</reference>
<dbReference type="InterPro" id="IPR007218">
    <property type="entry name" value="DNA_pol_delta_4"/>
</dbReference>
<feature type="region of interest" description="Disordered" evidence="1">
    <location>
        <begin position="1"/>
        <end position="53"/>
    </location>
</feature>
<dbReference type="AlphaFoldDB" id="A0A7S3VTN5"/>
<feature type="compositionally biased region" description="Polar residues" evidence="1">
    <location>
        <begin position="34"/>
        <end position="43"/>
    </location>
</feature>
<name>A0A7S3VTN5_DUNTE</name>
<dbReference type="EMBL" id="HBIP01034061">
    <property type="protein sequence ID" value="CAE0505710.1"/>
    <property type="molecule type" value="Transcribed_RNA"/>
</dbReference>
<evidence type="ECO:0000313" key="2">
    <source>
        <dbReference type="EMBL" id="CAE0505710.1"/>
    </source>
</evidence>